<organism evidence="1 2">
    <name type="scientific">Candidatus Eisenbergiella merdavium</name>
    <dbReference type="NCBI Taxonomy" id="2838551"/>
    <lineage>
        <taxon>Bacteria</taxon>
        <taxon>Bacillati</taxon>
        <taxon>Bacillota</taxon>
        <taxon>Clostridia</taxon>
        <taxon>Lachnospirales</taxon>
        <taxon>Lachnospiraceae</taxon>
        <taxon>Eisenbergiella</taxon>
    </lineage>
</organism>
<gene>
    <name evidence="1" type="ORF">H9761_02845</name>
</gene>
<evidence type="ECO:0000313" key="2">
    <source>
        <dbReference type="Proteomes" id="UP000823891"/>
    </source>
</evidence>
<name>A0A9D2ND93_9FIRM</name>
<accession>A0A9D2ND93</accession>
<dbReference type="EMBL" id="DWWS01000013">
    <property type="protein sequence ID" value="HJC22628.1"/>
    <property type="molecule type" value="Genomic_DNA"/>
</dbReference>
<comment type="caution">
    <text evidence="1">The sequence shown here is derived from an EMBL/GenBank/DDBJ whole genome shotgun (WGS) entry which is preliminary data.</text>
</comment>
<sequence length="572" mass="65342">MKRYWHHIVKSTEKTVEGYLAGRVKDASRLDYGRMNSEIVEGKLTIYLLTDAVSLYFCKESRYYKDAALLEAVKTGLGFIEKWQREDGSLDYPSCNFYSAPDTAFCFRRLYGAWCILGKYGQTEEEKELENRYLVLMLRCIPILLYGGFHTPNHRWAVMSVLFTLANVVEGQGESALSVPRYPEEYFTREQIPTTVQELAAKLRERAGQYLAEGIDGDEDGEYAERSTGNYNGVVDKSLISAYEATGDEAFLGYVERNLDMMLYYIDGDDTIFTQNSTRQDHGTKLYPDKYFYLYTYMAAKTGNPLFDAAAHKSIKDCMDRAQPAPDCMYIFMMYDWLLDYEFKGYGYLNEYRRFFRGSHVLRVKKESYVYSVLNNKASFLFLKFGDLPVGLRIGEAYCDIRNFIPRSIELKKDGCVLKAEAGGWYYQPFKEDQGTSDWWAMDHTKRDKIYTSTVAITVNVSELENGLEIGVKAEGMSGLPLRVELDVPAGVILENDTMCLTAGKGESLILRDGDLRLHDGATTLVIGPGYGTHAFKGHYSGEQRNEDGYSIFLNNYTPYERSFRIVDGTEK</sequence>
<evidence type="ECO:0000313" key="1">
    <source>
        <dbReference type="EMBL" id="HJC22628.1"/>
    </source>
</evidence>
<proteinExistence type="predicted"/>
<protein>
    <submittedName>
        <fullName evidence="1">Uncharacterized protein</fullName>
    </submittedName>
</protein>
<dbReference type="AlphaFoldDB" id="A0A9D2ND93"/>
<dbReference type="Proteomes" id="UP000823891">
    <property type="component" value="Unassembled WGS sequence"/>
</dbReference>
<reference evidence="1" key="1">
    <citation type="journal article" date="2021" name="PeerJ">
        <title>Extensive microbial diversity within the chicken gut microbiome revealed by metagenomics and culture.</title>
        <authorList>
            <person name="Gilroy R."/>
            <person name="Ravi A."/>
            <person name="Getino M."/>
            <person name="Pursley I."/>
            <person name="Horton D.L."/>
            <person name="Alikhan N.F."/>
            <person name="Baker D."/>
            <person name="Gharbi K."/>
            <person name="Hall N."/>
            <person name="Watson M."/>
            <person name="Adriaenssens E.M."/>
            <person name="Foster-Nyarko E."/>
            <person name="Jarju S."/>
            <person name="Secka A."/>
            <person name="Antonio M."/>
            <person name="Oren A."/>
            <person name="Chaudhuri R.R."/>
            <person name="La Ragione R."/>
            <person name="Hildebrand F."/>
            <person name="Pallen M.J."/>
        </authorList>
    </citation>
    <scope>NUCLEOTIDE SEQUENCE</scope>
    <source>
        <strain evidence="1">USAMLcec2-132</strain>
    </source>
</reference>
<reference evidence="1" key="2">
    <citation type="submission" date="2021-04" db="EMBL/GenBank/DDBJ databases">
        <authorList>
            <person name="Gilroy R."/>
        </authorList>
    </citation>
    <scope>NUCLEOTIDE SEQUENCE</scope>
    <source>
        <strain evidence="1">USAMLcec2-132</strain>
    </source>
</reference>